<keyword evidence="3" id="KW-1185">Reference proteome</keyword>
<dbReference type="OrthoDB" id="2018467at2759"/>
<sequence>MVALPEWFQGAANTLQLLVIDRCENLEALPEWLASFTSLTKLIIGECQKLSSLLEGMRSLTSLRELMIDDCPELERRCQRDIGEDWPKISHVPHVSFHSFDRNTISGDQFVLI</sequence>
<evidence type="ECO:0000313" key="2">
    <source>
        <dbReference type="EMBL" id="PQQ06998.1"/>
    </source>
</evidence>
<evidence type="ECO:0000313" key="3">
    <source>
        <dbReference type="Proteomes" id="UP000250321"/>
    </source>
</evidence>
<proteinExistence type="predicted"/>
<dbReference type="Proteomes" id="UP000250321">
    <property type="component" value="Unassembled WGS sequence"/>
</dbReference>
<name>A0A314YQN3_PRUYE</name>
<dbReference type="GO" id="GO:0006952">
    <property type="term" value="P:defense response"/>
    <property type="evidence" value="ECO:0007669"/>
    <property type="project" value="UniProtKB-KW"/>
</dbReference>
<accession>A0A314YQN3</accession>
<dbReference type="AlphaFoldDB" id="A0A314YQN3"/>
<keyword evidence="1" id="KW-0611">Plant defense</keyword>
<organism evidence="2 3">
    <name type="scientific">Prunus yedoensis var. nudiflora</name>
    <dbReference type="NCBI Taxonomy" id="2094558"/>
    <lineage>
        <taxon>Eukaryota</taxon>
        <taxon>Viridiplantae</taxon>
        <taxon>Streptophyta</taxon>
        <taxon>Embryophyta</taxon>
        <taxon>Tracheophyta</taxon>
        <taxon>Spermatophyta</taxon>
        <taxon>Magnoliopsida</taxon>
        <taxon>eudicotyledons</taxon>
        <taxon>Gunneridae</taxon>
        <taxon>Pentapetalae</taxon>
        <taxon>rosids</taxon>
        <taxon>fabids</taxon>
        <taxon>Rosales</taxon>
        <taxon>Rosaceae</taxon>
        <taxon>Amygdaloideae</taxon>
        <taxon>Amygdaleae</taxon>
        <taxon>Prunus</taxon>
    </lineage>
</organism>
<dbReference type="Gene3D" id="3.80.10.10">
    <property type="entry name" value="Ribonuclease Inhibitor"/>
    <property type="match status" value="1"/>
</dbReference>
<dbReference type="InterPro" id="IPR032675">
    <property type="entry name" value="LRR_dom_sf"/>
</dbReference>
<protein>
    <submittedName>
        <fullName evidence="2">Disease resistance protein RGA2-like</fullName>
    </submittedName>
</protein>
<reference evidence="2 3" key="1">
    <citation type="submission" date="2018-02" db="EMBL/GenBank/DDBJ databases">
        <title>Draft genome of wild Prunus yedoensis var. nudiflora.</title>
        <authorList>
            <person name="Baek S."/>
            <person name="Kim J.-H."/>
            <person name="Choi K."/>
            <person name="Kim G.-B."/>
            <person name="Cho A."/>
            <person name="Jang H."/>
            <person name="Shin C.-H."/>
            <person name="Yu H.-J."/>
            <person name="Mun J.-H."/>
        </authorList>
    </citation>
    <scope>NUCLEOTIDE SEQUENCE [LARGE SCALE GENOMIC DNA]</scope>
    <source>
        <strain evidence="3">cv. Jeju island</strain>
        <tissue evidence="2">Leaf</tissue>
    </source>
</reference>
<evidence type="ECO:0000256" key="1">
    <source>
        <dbReference type="ARBA" id="ARBA00022821"/>
    </source>
</evidence>
<dbReference type="STRING" id="2094558.A0A314YQN3"/>
<gene>
    <name evidence="2" type="ORF">Pyn_20508</name>
</gene>
<dbReference type="SUPFAM" id="SSF52047">
    <property type="entry name" value="RNI-like"/>
    <property type="match status" value="1"/>
</dbReference>
<comment type="caution">
    <text evidence="2">The sequence shown here is derived from an EMBL/GenBank/DDBJ whole genome shotgun (WGS) entry which is preliminary data.</text>
</comment>
<dbReference type="PANTHER" id="PTHR36766">
    <property type="entry name" value="PLANT BROAD-SPECTRUM MILDEW RESISTANCE PROTEIN RPW8"/>
    <property type="match status" value="1"/>
</dbReference>
<dbReference type="EMBL" id="PJQY01000907">
    <property type="protein sequence ID" value="PQQ06998.1"/>
    <property type="molecule type" value="Genomic_DNA"/>
</dbReference>
<dbReference type="PANTHER" id="PTHR36766:SF61">
    <property type="entry name" value="NB-ARC DOMAIN DISEASE RESISTANCE PROTEIN"/>
    <property type="match status" value="1"/>
</dbReference>